<gene>
    <name evidence="2" type="ORF">AMORRO_LOCUS16935</name>
</gene>
<keyword evidence="1" id="KW-0812">Transmembrane</keyword>
<name>A0A9N9JDY6_9GLOM</name>
<protein>
    <submittedName>
        <fullName evidence="2">10158_t:CDS:1</fullName>
    </submittedName>
</protein>
<dbReference type="AlphaFoldDB" id="A0A9N9JDY6"/>
<proteinExistence type="predicted"/>
<dbReference type="OrthoDB" id="411524at2759"/>
<keyword evidence="1" id="KW-1133">Transmembrane helix</keyword>
<keyword evidence="1" id="KW-0472">Membrane</keyword>
<organism evidence="2 3">
    <name type="scientific">Acaulospora morrowiae</name>
    <dbReference type="NCBI Taxonomy" id="94023"/>
    <lineage>
        <taxon>Eukaryota</taxon>
        <taxon>Fungi</taxon>
        <taxon>Fungi incertae sedis</taxon>
        <taxon>Mucoromycota</taxon>
        <taxon>Glomeromycotina</taxon>
        <taxon>Glomeromycetes</taxon>
        <taxon>Diversisporales</taxon>
        <taxon>Acaulosporaceae</taxon>
        <taxon>Acaulospora</taxon>
    </lineage>
</organism>
<comment type="caution">
    <text evidence="2">The sequence shown here is derived from an EMBL/GenBank/DDBJ whole genome shotgun (WGS) entry which is preliminary data.</text>
</comment>
<keyword evidence="3" id="KW-1185">Reference proteome</keyword>
<dbReference type="Proteomes" id="UP000789342">
    <property type="component" value="Unassembled WGS sequence"/>
</dbReference>
<evidence type="ECO:0000313" key="2">
    <source>
        <dbReference type="EMBL" id="CAG8776186.1"/>
    </source>
</evidence>
<feature type="transmembrane region" description="Helical" evidence="1">
    <location>
        <begin position="20"/>
        <end position="37"/>
    </location>
</feature>
<accession>A0A9N9JDY6</accession>
<dbReference type="EMBL" id="CAJVPV010049462">
    <property type="protein sequence ID" value="CAG8776186.1"/>
    <property type="molecule type" value="Genomic_DNA"/>
</dbReference>
<feature type="non-terminal residue" evidence="2">
    <location>
        <position position="1"/>
    </location>
</feature>
<reference evidence="2" key="1">
    <citation type="submission" date="2021-06" db="EMBL/GenBank/DDBJ databases">
        <authorList>
            <person name="Kallberg Y."/>
            <person name="Tangrot J."/>
            <person name="Rosling A."/>
        </authorList>
    </citation>
    <scope>NUCLEOTIDE SEQUENCE</scope>
    <source>
        <strain evidence="2">CL551</strain>
    </source>
</reference>
<sequence length="125" mass="14472">MLKLRTEGTKFFSNAIMRFAEIYIFMSVLYTLNYFYIKYSSDESSDDIMPRNEPGLGLQTSSSWGQDRISWKSSGGVYDSMTEEFFLSKVFSESMQPTHVIPYYFRAETTPDEEDITITTLITSN</sequence>
<evidence type="ECO:0000256" key="1">
    <source>
        <dbReference type="SAM" id="Phobius"/>
    </source>
</evidence>
<evidence type="ECO:0000313" key="3">
    <source>
        <dbReference type="Proteomes" id="UP000789342"/>
    </source>
</evidence>